<sequence>MKLQQNRNLVDRMTMMLSAHEIYNSEHESVMSKRRKCDKATQLLTSQPQTHEADREISRPIGVKASKAKAKKVVSKTTTVEDKGNVMLEIQSIGEIKQKDWELRQKDREQEKEDFEKKERLSKTKLLESLFAKK</sequence>
<evidence type="ECO:0000313" key="1">
    <source>
        <dbReference type="EMBL" id="AAG51240.1"/>
    </source>
</evidence>
<reference evidence="1" key="2">
    <citation type="submission" date="2000-04" db="EMBL/GenBank/DDBJ databases">
        <title>Arabidopsis thaliana chromosome 1 BAC F8D11 genomic sequence.</title>
        <authorList>
            <person name="Lin X."/>
            <person name="Kaul S."/>
            <person name="Town C.D."/>
            <person name="Benito M."/>
            <person name="Creasy T.H."/>
            <person name="Haas B.J."/>
            <person name="Wu D."/>
            <person name="Maiti R."/>
            <person name="Ronning C.M."/>
            <person name="Koo H."/>
            <person name="Fujii C.Y."/>
            <person name="Utterback T.R."/>
            <person name="Barnstead M.E."/>
            <person name="Bowman C.L."/>
            <person name="White O."/>
            <person name="Nierman W.C."/>
            <person name="Fraser C.M."/>
        </authorList>
    </citation>
    <scope>NUCLEOTIDE SEQUENCE</scope>
</reference>
<name>Q9C853_ARATH</name>
<protein>
    <submittedName>
        <fullName evidence="1">Uncharacterized protein F8D11.4</fullName>
    </submittedName>
</protein>
<dbReference type="AlphaFoldDB" id="Q9C853"/>
<reference key="1">
    <citation type="journal article" date="2000" name="Nature">
        <title>Sequence and analysis of chromosome 1 of the plant Arabidopsis thaliana.</title>
        <authorList>
            <person name="Theologis A."/>
            <person name="Ecker J.R."/>
            <person name="Palm C.J."/>
            <person name="Federspiel N.A."/>
            <person name="Kaul S."/>
            <person name="White O."/>
            <person name="Alonso J."/>
            <person name="Altafi H."/>
            <person name="Araujo R."/>
            <person name="Bowman C.L."/>
            <person name="Brooks S.Y."/>
            <person name="Buehler E."/>
            <person name="Chan A."/>
            <person name="Chao Q."/>
            <person name="Chen H."/>
            <person name="Cheuk R.F."/>
            <person name="Chin C.W."/>
            <person name="Chung M.K."/>
            <person name="Conn L."/>
            <person name="Conway A.B."/>
            <person name="Conway A.R."/>
            <person name="Creasy T.H."/>
            <person name="Dewar K."/>
            <person name="Dunn P."/>
            <person name="Etgu P."/>
            <person name="Feldblyum T.V."/>
            <person name="Feng J."/>
            <person name="Fong B."/>
            <person name="Fujii C.Y."/>
            <person name="Gill J.E."/>
            <person name="Goldsmith A.D."/>
            <person name="Haas B."/>
            <person name="Hansen N.F."/>
            <person name="Hughes B."/>
            <person name="Huizar L."/>
            <person name="Hunter J.L."/>
            <person name="Jenkins J."/>
            <person name="Johnson-Hopson C."/>
            <person name="Khan S."/>
            <person name="Khaykin E."/>
            <person name="Kim C.J."/>
            <person name="Koo H.L."/>
            <person name="Kremenetskaia I."/>
            <person name="Kurtz D.B."/>
            <person name="Kwan A."/>
            <person name="Lam B."/>
            <person name="Langin-Hooper S."/>
            <person name="Lee A."/>
            <person name="Lee J.M."/>
            <person name="Lenz C.A."/>
            <person name="Li J.H."/>
            <person name="Li Y."/>
            <person name="Lin X."/>
            <person name="Liu S.X."/>
            <person name="Liu Z.A."/>
            <person name="Luros J.S."/>
            <person name="Maiti R."/>
            <person name="Marziali A."/>
            <person name="Militscher J."/>
            <person name="Miranda M."/>
            <person name="Nguyen M."/>
            <person name="Nierman W.C."/>
            <person name="Osborne B.I."/>
            <person name="Pai G."/>
            <person name="Peterson J."/>
            <person name="Pham P.K."/>
            <person name="Rizzo M."/>
            <person name="Rooney T."/>
            <person name="Rowley D."/>
            <person name="Sakano H."/>
            <person name="Salzberg S.L."/>
            <person name="Schwartz J.R."/>
            <person name="Shinn P."/>
            <person name="Southwick A.M."/>
            <person name="Sun H."/>
            <person name="Tallon L.J."/>
            <person name="Tambunga G."/>
            <person name="Toriumi M.J."/>
            <person name="Town C.D."/>
            <person name="Utterback T."/>
            <person name="Van Aken S."/>
            <person name="Vaysberg M."/>
            <person name="Vysotskaia V.S."/>
            <person name="Walker M."/>
            <person name="Wu D."/>
            <person name="Yu G."/>
            <person name="Fraser C.M."/>
            <person name="Venter J.C."/>
            <person name="Davis R.W."/>
        </authorList>
    </citation>
    <scope>NUCLEOTIDE SEQUENCE [LARGE SCALE GENOMIC DNA]</scope>
    <source>
        <strain>cv. Columbia</strain>
    </source>
</reference>
<dbReference type="PIR" id="G96495">
    <property type="entry name" value="G96495"/>
</dbReference>
<reference evidence="1" key="3">
    <citation type="submission" date="2001-01" db="EMBL/GenBank/DDBJ databases">
        <authorList>
            <person name="Town C.D."/>
            <person name="Kaul S."/>
        </authorList>
    </citation>
    <scope>NUCLEOTIDE SEQUENCE</scope>
</reference>
<proteinExistence type="predicted"/>
<organism evidence="1">
    <name type="scientific">Arabidopsis thaliana</name>
    <name type="common">Mouse-ear cress</name>
    <dbReference type="NCBI Taxonomy" id="3702"/>
    <lineage>
        <taxon>Eukaryota</taxon>
        <taxon>Viridiplantae</taxon>
        <taxon>Streptophyta</taxon>
        <taxon>Embryophyta</taxon>
        <taxon>Tracheophyta</taxon>
        <taxon>Spermatophyta</taxon>
        <taxon>Magnoliopsida</taxon>
        <taxon>eudicotyledons</taxon>
        <taxon>Gunneridae</taxon>
        <taxon>Pentapetalae</taxon>
        <taxon>rosids</taxon>
        <taxon>malvids</taxon>
        <taxon>Brassicales</taxon>
        <taxon>Brassicaceae</taxon>
        <taxon>Camelineae</taxon>
        <taxon>Arabidopsis</taxon>
    </lineage>
</organism>
<accession>Q9C853</accession>
<gene>
    <name evidence="1" type="primary">F8D11.4</name>
</gene>
<dbReference type="EMBL" id="AC035249">
    <property type="protein sequence ID" value="AAG51240.1"/>
    <property type="molecule type" value="Genomic_DNA"/>
</dbReference>